<name>A0ABT0NG70_9FIRM</name>
<dbReference type="RefSeq" id="WP_249376241.1">
    <property type="nucleotide sequence ID" value="NZ_SNUZ01000007.1"/>
</dbReference>
<evidence type="ECO:0000313" key="2">
    <source>
        <dbReference type="Proteomes" id="UP001056693"/>
    </source>
</evidence>
<comment type="caution">
    <text evidence="1">The sequence shown here is derived from an EMBL/GenBank/DDBJ whole genome shotgun (WGS) entry which is preliminary data.</text>
</comment>
<dbReference type="EMBL" id="SNUZ01000007">
    <property type="protein sequence ID" value="MCL3787256.1"/>
    <property type="molecule type" value="Genomic_DNA"/>
</dbReference>
<evidence type="ECO:0000313" key="1">
    <source>
        <dbReference type="EMBL" id="MCL3787256.1"/>
    </source>
</evidence>
<organism evidence="1 2">
    <name type="scientific">Ruminococcus bromii</name>
    <dbReference type="NCBI Taxonomy" id="40518"/>
    <lineage>
        <taxon>Bacteria</taxon>
        <taxon>Bacillati</taxon>
        <taxon>Bacillota</taxon>
        <taxon>Clostridia</taxon>
        <taxon>Eubacteriales</taxon>
        <taxon>Oscillospiraceae</taxon>
        <taxon>Ruminococcus</taxon>
    </lineage>
</organism>
<gene>
    <name evidence="1" type="ORF">E2N93_04355</name>
</gene>
<dbReference type="Proteomes" id="UP001056693">
    <property type="component" value="Unassembled WGS sequence"/>
</dbReference>
<protein>
    <submittedName>
        <fullName evidence="1">Uncharacterized protein</fullName>
    </submittedName>
</protein>
<accession>A0ABT0NG70</accession>
<keyword evidence="2" id="KW-1185">Reference proteome</keyword>
<reference evidence="1 2" key="1">
    <citation type="submission" date="2019-03" db="EMBL/GenBank/DDBJ databases">
        <authorList>
            <person name="Molinero N."/>
            <person name="Sanchez B."/>
            <person name="Walker A."/>
            <person name="Duncan S."/>
            <person name="Delgado S."/>
            <person name="Margolles A."/>
        </authorList>
    </citation>
    <scope>NUCLEOTIDE SEQUENCE [LARGE SCALE GENOMIC DNA]</scope>
    <source>
        <strain evidence="1 2">IPLA60002</strain>
    </source>
</reference>
<sequence length="134" mass="15025">MPHNNTVKALNSHNEVVIGYLADSKTISIVEGSGKRNTEILPNTVRRYICSTTSGTPLYVDDIIFADGIHKGIIKFGKQLDKLGYNQICYYIKWLSSDSNCEADEINYLRTDLGYWLDKKISVIGNAICKSENC</sequence>
<proteinExistence type="predicted"/>